<name>A0A644ZNF4_9ZZZZ</name>
<dbReference type="SUPFAM" id="SSF51161">
    <property type="entry name" value="Trimeric LpxA-like enzymes"/>
    <property type="match status" value="1"/>
</dbReference>
<dbReference type="InterPro" id="IPR001451">
    <property type="entry name" value="Hexapep"/>
</dbReference>
<comment type="caution">
    <text evidence="1">The sequence shown here is derived from an EMBL/GenBank/DDBJ whole genome shotgun (WGS) entry which is preliminary data.</text>
</comment>
<dbReference type="InterPro" id="IPR050484">
    <property type="entry name" value="Transf_Hexapept/Carb_Anhydrase"/>
</dbReference>
<dbReference type="Gene3D" id="2.160.10.10">
    <property type="entry name" value="Hexapeptide repeat proteins"/>
    <property type="match status" value="1"/>
</dbReference>
<dbReference type="InterPro" id="IPR011004">
    <property type="entry name" value="Trimer_LpxA-like_sf"/>
</dbReference>
<accession>A0A644ZNF4</accession>
<organism evidence="1">
    <name type="scientific">bioreactor metagenome</name>
    <dbReference type="NCBI Taxonomy" id="1076179"/>
    <lineage>
        <taxon>unclassified sequences</taxon>
        <taxon>metagenomes</taxon>
        <taxon>ecological metagenomes</taxon>
    </lineage>
</organism>
<sequence>MAIIKKLNGIEPKIGKNCFIAENAAIIGDVVIGDDCSIWYGAVLRGDVNPIRIGDRVNIQDGAVLHTLHRKSVVEIGNDVSVGHNAIVHGAKVGNNVLVGMGSILMDNATIADNSIIAAGAVVLTGAQLDSGVYAGIPAKKVKEGTAETGAAAKKNAEGYMKYKEWFLNNYEDASPAVYNNNNEFDNQ</sequence>
<dbReference type="CDD" id="cd04645">
    <property type="entry name" value="LbH_gamma_CA_like"/>
    <property type="match status" value="1"/>
</dbReference>
<reference evidence="1" key="1">
    <citation type="submission" date="2019-08" db="EMBL/GenBank/DDBJ databases">
        <authorList>
            <person name="Kucharzyk K."/>
            <person name="Murdoch R.W."/>
            <person name="Higgins S."/>
            <person name="Loffler F."/>
        </authorList>
    </citation>
    <scope>NUCLEOTIDE SEQUENCE</scope>
</reference>
<protein>
    <submittedName>
        <fullName evidence="1">Protein YrdA</fullName>
    </submittedName>
</protein>
<dbReference type="AlphaFoldDB" id="A0A644ZNF4"/>
<evidence type="ECO:0000313" key="1">
    <source>
        <dbReference type="EMBL" id="MPM41351.1"/>
    </source>
</evidence>
<dbReference type="InterPro" id="IPR047324">
    <property type="entry name" value="LbH_gamma_CA-like"/>
</dbReference>
<dbReference type="Pfam" id="PF00132">
    <property type="entry name" value="Hexapep"/>
    <property type="match status" value="2"/>
</dbReference>
<dbReference type="EMBL" id="VSSQ01009341">
    <property type="protein sequence ID" value="MPM41351.1"/>
    <property type="molecule type" value="Genomic_DNA"/>
</dbReference>
<proteinExistence type="predicted"/>
<gene>
    <name evidence="1" type="primary">yrdA_23</name>
    <name evidence="1" type="ORF">SDC9_88006</name>
</gene>
<dbReference type="PANTHER" id="PTHR13061">
    <property type="entry name" value="DYNACTIN SUBUNIT P25"/>
    <property type="match status" value="1"/>
</dbReference>
<dbReference type="PANTHER" id="PTHR13061:SF29">
    <property type="entry name" value="GAMMA CARBONIC ANHYDRASE-LIKE 1, MITOCHONDRIAL-RELATED"/>
    <property type="match status" value="1"/>
</dbReference>